<dbReference type="EMBL" id="JASCZI010030933">
    <property type="protein sequence ID" value="MED6125392.1"/>
    <property type="molecule type" value="Genomic_DNA"/>
</dbReference>
<comment type="caution">
    <text evidence="1">The sequence shown here is derived from an EMBL/GenBank/DDBJ whole genome shotgun (WGS) entry which is preliminary data.</text>
</comment>
<protein>
    <submittedName>
        <fullName evidence="1">Uncharacterized protein</fullName>
    </submittedName>
</protein>
<accession>A0ABU6RMR1</accession>
<feature type="non-terminal residue" evidence="1">
    <location>
        <position position="98"/>
    </location>
</feature>
<reference evidence="1 2" key="1">
    <citation type="journal article" date="2023" name="Plants (Basel)">
        <title>Bridging the Gap: Combining Genomics and Transcriptomics Approaches to Understand Stylosanthes scabra, an Orphan Legume from the Brazilian Caatinga.</title>
        <authorList>
            <person name="Ferreira-Neto J.R.C."/>
            <person name="da Silva M.D."/>
            <person name="Binneck E."/>
            <person name="de Melo N.F."/>
            <person name="da Silva R.H."/>
            <person name="de Melo A.L.T.M."/>
            <person name="Pandolfi V."/>
            <person name="Bustamante F.O."/>
            <person name="Brasileiro-Vidal A.C."/>
            <person name="Benko-Iseppon A.M."/>
        </authorList>
    </citation>
    <scope>NUCLEOTIDE SEQUENCE [LARGE SCALE GENOMIC DNA]</scope>
    <source>
        <tissue evidence="1">Leaves</tissue>
    </source>
</reference>
<gene>
    <name evidence="1" type="ORF">PIB30_068151</name>
</gene>
<sequence length="98" mass="11537">MGNIHKHLEHITKKEKAFLFLRKSRPWRCCRSNRLQKTGVCLPVATFRELPRLHDSLMRVEILEALPFLLVGEPSPQWNLRQWLWLSAMRSTSTSVGR</sequence>
<evidence type="ECO:0000313" key="1">
    <source>
        <dbReference type="EMBL" id="MED6125392.1"/>
    </source>
</evidence>
<name>A0ABU6RMR1_9FABA</name>
<proteinExistence type="predicted"/>
<keyword evidence="2" id="KW-1185">Reference proteome</keyword>
<dbReference type="Proteomes" id="UP001341840">
    <property type="component" value="Unassembled WGS sequence"/>
</dbReference>
<organism evidence="1 2">
    <name type="scientific">Stylosanthes scabra</name>
    <dbReference type="NCBI Taxonomy" id="79078"/>
    <lineage>
        <taxon>Eukaryota</taxon>
        <taxon>Viridiplantae</taxon>
        <taxon>Streptophyta</taxon>
        <taxon>Embryophyta</taxon>
        <taxon>Tracheophyta</taxon>
        <taxon>Spermatophyta</taxon>
        <taxon>Magnoliopsida</taxon>
        <taxon>eudicotyledons</taxon>
        <taxon>Gunneridae</taxon>
        <taxon>Pentapetalae</taxon>
        <taxon>rosids</taxon>
        <taxon>fabids</taxon>
        <taxon>Fabales</taxon>
        <taxon>Fabaceae</taxon>
        <taxon>Papilionoideae</taxon>
        <taxon>50 kb inversion clade</taxon>
        <taxon>dalbergioids sensu lato</taxon>
        <taxon>Dalbergieae</taxon>
        <taxon>Pterocarpus clade</taxon>
        <taxon>Stylosanthes</taxon>
    </lineage>
</organism>
<evidence type="ECO:0000313" key="2">
    <source>
        <dbReference type="Proteomes" id="UP001341840"/>
    </source>
</evidence>